<dbReference type="InterPro" id="IPR000938">
    <property type="entry name" value="CAP-Gly_domain"/>
</dbReference>
<sequence>MANPTGREWVSVDLTHSDYPQRLWQEIRLQLSLPLDDIKERLYKRVGTLPPNMILFLIDRKNPNLRLPLSDNDLTLGDYGCHNGNIIHIDDSSSTNASILEEEKLLADKSTKHTISEEAYNSQKNTMRAFLKHIRAQRPWAPAAESRSDETALLEDALARFPINARCEVQPGSRRGVVKYVGPVSSKGAGKIWIGVSLDEPLGNTDGTDKGIQLFSCNGDKYGQWSRQDDVQIGDFPPVDPFDLVEI</sequence>
<dbReference type="InterPro" id="IPR029071">
    <property type="entry name" value="Ubiquitin-like_domsf"/>
</dbReference>
<keyword evidence="3" id="KW-0143">Chaperone</keyword>
<dbReference type="Gene3D" id="2.30.30.190">
    <property type="entry name" value="CAP Gly-rich-like domain"/>
    <property type="match status" value="1"/>
</dbReference>
<protein>
    <submittedName>
        <fullName evidence="6">CAP-Gly domain-containing protein</fullName>
    </submittedName>
</protein>
<dbReference type="Pfam" id="PF01302">
    <property type="entry name" value="CAP_GLY"/>
    <property type="match status" value="1"/>
</dbReference>
<comment type="similarity">
    <text evidence="4">Belongs to the TBCB family.</text>
</comment>
<dbReference type="InterPro" id="IPR000626">
    <property type="entry name" value="Ubiquitin-like_dom"/>
</dbReference>
<evidence type="ECO:0000256" key="4">
    <source>
        <dbReference type="ARBA" id="ARBA00025779"/>
    </source>
</evidence>
<dbReference type="SMART" id="SM01052">
    <property type="entry name" value="CAP_GLY"/>
    <property type="match status" value="1"/>
</dbReference>
<dbReference type="PANTHER" id="PTHR18916">
    <property type="entry name" value="DYNACTIN 1-RELATED MICROTUBULE-BINDING"/>
    <property type="match status" value="1"/>
</dbReference>
<dbReference type="EMBL" id="JADAQX010001112">
    <property type="protein sequence ID" value="KAF8818062.1"/>
    <property type="molecule type" value="Genomic_DNA"/>
</dbReference>
<feature type="domain" description="CAP-Gly" evidence="5">
    <location>
        <begin position="192"/>
        <end position="227"/>
    </location>
</feature>
<keyword evidence="2" id="KW-0963">Cytoplasm</keyword>
<dbReference type="InterPro" id="IPR036859">
    <property type="entry name" value="CAP-Gly_dom_sf"/>
</dbReference>
<organism evidence="6 7">
    <name type="scientific">Cardiosporidium cionae</name>
    <dbReference type="NCBI Taxonomy" id="476202"/>
    <lineage>
        <taxon>Eukaryota</taxon>
        <taxon>Sar</taxon>
        <taxon>Alveolata</taxon>
        <taxon>Apicomplexa</taxon>
        <taxon>Aconoidasida</taxon>
        <taxon>Nephromycida</taxon>
        <taxon>Cardiosporidium</taxon>
    </lineage>
</organism>
<dbReference type="InterPro" id="IPR045172">
    <property type="entry name" value="TBCB_Ubl"/>
</dbReference>
<name>A0ABQ7J5G5_9APIC</name>
<evidence type="ECO:0000313" key="7">
    <source>
        <dbReference type="Proteomes" id="UP000823046"/>
    </source>
</evidence>
<comment type="subcellular location">
    <subcellularLocation>
        <location evidence="1">Cytoplasm</location>
    </subcellularLocation>
</comment>
<dbReference type="PANTHER" id="PTHR18916:SF85">
    <property type="entry name" value="TUBULIN-FOLDING COFACTOR B"/>
    <property type="match status" value="1"/>
</dbReference>
<dbReference type="SUPFAM" id="SSF54236">
    <property type="entry name" value="Ubiquitin-like"/>
    <property type="match status" value="1"/>
</dbReference>
<dbReference type="Gene3D" id="3.10.20.90">
    <property type="entry name" value="Phosphatidylinositol 3-kinase Catalytic Subunit, Chain A, domain 1"/>
    <property type="match status" value="1"/>
</dbReference>
<dbReference type="Pfam" id="PF14560">
    <property type="entry name" value="Ubiquitin_2"/>
    <property type="match status" value="1"/>
</dbReference>
<evidence type="ECO:0000256" key="2">
    <source>
        <dbReference type="ARBA" id="ARBA00022490"/>
    </source>
</evidence>
<evidence type="ECO:0000313" key="6">
    <source>
        <dbReference type="EMBL" id="KAF8818062.1"/>
    </source>
</evidence>
<dbReference type="SUPFAM" id="SSF74924">
    <property type="entry name" value="Cap-Gly domain"/>
    <property type="match status" value="1"/>
</dbReference>
<accession>A0ABQ7J5G5</accession>
<dbReference type="CDD" id="cd01789">
    <property type="entry name" value="Ubl_TBCB"/>
    <property type="match status" value="1"/>
</dbReference>
<evidence type="ECO:0000256" key="1">
    <source>
        <dbReference type="ARBA" id="ARBA00004496"/>
    </source>
</evidence>
<proteinExistence type="inferred from homology"/>
<keyword evidence="7" id="KW-1185">Reference proteome</keyword>
<comment type="caution">
    <text evidence="6">The sequence shown here is derived from an EMBL/GenBank/DDBJ whole genome shotgun (WGS) entry which is preliminary data.</text>
</comment>
<evidence type="ECO:0000256" key="3">
    <source>
        <dbReference type="ARBA" id="ARBA00023186"/>
    </source>
</evidence>
<evidence type="ECO:0000259" key="5">
    <source>
        <dbReference type="PROSITE" id="PS50245"/>
    </source>
</evidence>
<reference evidence="6 7" key="1">
    <citation type="journal article" date="2020" name="bioRxiv">
        <title>Metabolic contributions of an alphaproteobacterial endosymbiont in the apicomplexan Cardiosporidium cionae.</title>
        <authorList>
            <person name="Hunter E.S."/>
            <person name="Paight C.J."/>
            <person name="Lane C.E."/>
        </authorList>
    </citation>
    <scope>NUCLEOTIDE SEQUENCE [LARGE SCALE GENOMIC DNA]</scope>
    <source>
        <strain evidence="6">ESH_2018</strain>
    </source>
</reference>
<dbReference type="PROSITE" id="PS50245">
    <property type="entry name" value="CAP_GLY_2"/>
    <property type="match status" value="1"/>
</dbReference>
<dbReference type="Proteomes" id="UP000823046">
    <property type="component" value="Unassembled WGS sequence"/>
</dbReference>
<gene>
    <name evidence="6" type="ORF">IE077_000316</name>
</gene>